<dbReference type="InterPro" id="IPR003004">
    <property type="entry name" value="GspF/PilC"/>
</dbReference>
<comment type="similarity">
    <text evidence="3 10">Belongs to the GSP F family.</text>
</comment>
<evidence type="ECO:0000256" key="2">
    <source>
        <dbReference type="ARBA" id="ARBA00004651"/>
    </source>
</evidence>
<protein>
    <recommendedName>
        <fullName evidence="9">General secretion pathway protein F</fullName>
    </recommendedName>
</protein>
<keyword evidence="5" id="KW-1003">Cell membrane</keyword>
<dbReference type="EMBL" id="LKTS01000025">
    <property type="protein sequence ID" value="PKD18026.1"/>
    <property type="molecule type" value="Genomic_DNA"/>
</dbReference>
<dbReference type="Gene3D" id="1.20.81.30">
    <property type="entry name" value="Type II secretion system (T2SS), domain F"/>
    <property type="match status" value="2"/>
</dbReference>
<dbReference type="GO" id="GO:0009306">
    <property type="term" value="P:protein secretion"/>
    <property type="evidence" value="ECO:0007669"/>
    <property type="project" value="InterPro"/>
</dbReference>
<keyword evidence="14" id="KW-1185">Reference proteome</keyword>
<dbReference type="STRING" id="447422.SAMN05660903_03706"/>
<evidence type="ECO:0000256" key="6">
    <source>
        <dbReference type="ARBA" id="ARBA00022692"/>
    </source>
</evidence>
<evidence type="ECO:0000256" key="7">
    <source>
        <dbReference type="ARBA" id="ARBA00022989"/>
    </source>
</evidence>
<proteinExistence type="inferred from homology"/>
<feature type="transmembrane region" description="Helical" evidence="11">
    <location>
        <begin position="348"/>
        <end position="366"/>
    </location>
</feature>
<evidence type="ECO:0000256" key="8">
    <source>
        <dbReference type="ARBA" id="ARBA00023136"/>
    </source>
</evidence>
<evidence type="ECO:0000256" key="1">
    <source>
        <dbReference type="ARBA" id="ARBA00002684"/>
    </source>
</evidence>
<feature type="transmembrane region" description="Helical" evidence="11">
    <location>
        <begin position="194"/>
        <end position="213"/>
    </location>
</feature>
<reference evidence="13 14" key="1">
    <citation type="submission" date="2015-10" db="EMBL/GenBank/DDBJ databases">
        <title>Draft genome sequence of Salegentibacter salinarum KCTC 12975.</title>
        <authorList>
            <person name="Lin W."/>
            <person name="Zheng Q."/>
        </authorList>
    </citation>
    <scope>NUCLEOTIDE SEQUENCE [LARGE SCALE GENOMIC DNA]</scope>
    <source>
        <strain evidence="13 14">KCTC 12975</strain>
    </source>
</reference>
<comment type="function">
    <text evidence="1">Component of the type II secretion system inner membrane complex required for the energy-dependent secretion of extracellular factors such as proteases and toxins from the periplasm.</text>
</comment>
<dbReference type="RefSeq" id="WP_079714650.1">
    <property type="nucleotide sequence ID" value="NZ_FUZC01000026.1"/>
</dbReference>
<keyword evidence="8 11" id="KW-0472">Membrane</keyword>
<evidence type="ECO:0000256" key="11">
    <source>
        <dbReference type="SAM" id="Phobius"/>
    </source>
</evidence>
<evidence type="ECO:0000313" key="14">
    <source>
        <dbReference type="Proteomes" id="UP000232673"/>
    </source>
</evidence>
<feature type="domain" description="Type II secretion system protein GspF" evidence="12">
    <location>
        <begin position="245"/>
        <end position="367"/>
    </location>
</feature>
<evidence type="ECO:0000313" key="13">
    <source>
        <dbReference type="EMBL" id="PKD18026.1"/>
    </source>
</evidence>
<keyword evidence="7 11" id="KW-1133">Transmembrane helix</keyword>
<comment type="caution">
    <text evidence="13">The sequence shown here is derived from an EMBL/GenBank/DDBJ whole genome shotgun (WGS) entry which is preliminary data.</text>
</comment>
<evidence type="ECO:0000259" key="12">
    <source>
        <dbReference type="Pfam" id="PF00482"/>
    </source>
</evidence>
<dbReference type="Proteomes" id="UP000232673">
    <property type="component" value="Unassembled WGS sequence"/>
</dbReference>
<dbReference type="InterPro" id="IPR042094">
    <property type="entry name" value="T2SS_GspF_sf"/>
</dbReference>
<dbReference type="InterPro" id="IPR001992">
    <property type="entry name" value="T2SS_GspF/T4SS_PilC_CS"/>
</dbReference>
<organism evidence="13 14">
    <name type="scientific">Salegentibacter salinarum</name>
    <dbReference type="NCBI Taxonomy" id="447422"/>
    <lineage>
        <taxon>Bacteria</taxon>
        <taxon>Pseudomonadati</taxon>
        <taxon>Bacteroidota</taxon>
        <taxon>Flavobacteriia</taxon>
        <taxon>Flavobacteriales</taxon>
        <taxon>Flavobacteriaceae</taxon>
        <taxon>Salegentibacter</taxon>
    </lineage>
</organism>
<gene>
    <name evidence="13" type="ORF">APR41_18100</name>
</gene>
<dbReference type="GO" id="GO:0005886">
    <property type="term" value="C:plasma membrane"/>
    <property type="evidence" value="ECO:0007669"/>
    <property type="project" value="UniProtKB-SubCell"/>
</dbReference>
<dbReference type="InterPro" id="IPR018076">
    <property type="entry name" value="T2SS_GspF_dom"/>
</dbReference>
<dbReference type="Pfam" id="PF00482">
    <property type="entry name" value="T2SSF"/>
    <property type="match status" value="2"/>
</dbReference>
<evidence type="ECO:0000256" key="9">
    <source>
        <dbReference type="ARBA" id="ARBA00030750"/>
    </source>
</evidence>
<evidence type="ECO:0000256" key="3">
    <source>
        <dbReference type="ARBA" id="ARBA00005745"/>
    </source>
</evidence>
<evidence type="ECO:0000256" key="10">
    <source>
        <dbReference type="RuleBase" id="RU003923"/>
    </source>
</evidence>
<keyword evidence="4 10" id="KW-0813">Transport</keyword>
<feature type="transmembrane region" description="Helical" evidence="11">
    <location>
        <begin position="138"/>
        <end position="160"/>
    </location>
</feature>
<comment type="subcellular location">
    <subcellularLocation>
        <location evidence="2 10">Cell membrane</location>
        <topology evidence="2 10">Multi-pass membrane protein</topology>
    </subcellularLocation>
</comment>
<dbReference type="PANTHER" id="PTHR30012:SF0">
    <property type="entry name" value="TYPE II SECRETION SYSTEM PROTEIN F-RELATED"/>
    <property type="match status" value="1"/>
</dbReference>
<dbReference type="PANTHER" id="PTHR30012">
    <property type="entry name" value="GENERAL SECRETION PATHWAY PROTEIN"/>
    <property type="match status" value="1"/>
</dbReference>
<accession>A0A2N0TTI6</accession>
<evidence type="ECO:0000256" key="4">
    <source>
        <dbReference type="ARBA" id="ARBA00022448"/>
    </source>
</evidence>
<dbReference type="PROSITE" id="PS00874">
    <property type="entry name" value="T2SP_F"/>
    <property type="match status" value="1"/>
</dbReference>
<feature type="domain" description="Type II secretion system protein GspF" evidence="12">
    <location>
        <begin position="43"/>
        <end position="165"/>
    </location>
</feature>
<keyword evidence="6 10" id="KW-0812">Transmembrane</keyword>
<sequence>MGIKIDHTGSGNILKERNSLENLLKKEITLFGNTFSGRKKEQFYSELSVLLKSGVDLKNSLELIAESQNKIKDRESIAKINDFIISGNSFAVALECNPNFSPYECKAIKLGEETGEMAFITRDLADYYQKKNDQKRQIISALTYPAIVLCTALVVVFFMLKYVVPMFEDIFEQNNVSLPFLTQLIVSGSHILESYGLLFFFLLVLLIVGWRLVRKKIWYKKITGIFILKIPLFGNYVRKIYITRFIHTMTLLTRAKVPISNGLGMVCEMLDFYPLRMCLQEIEKDILKGEQLSASFKKHPIFDKKIIALLKVAEATNQTEFVFGKLYIQYSQELEYESKSITNIVNPLLTLFVGLIVAVILIAMYLPMFRLSSVIG</sequence>
<dbReference type="OrthoDB" id="1523422at2"/>
<name>A0A2N0TTI6_9FLAO</name>
<dbReference type="AlphaFoldDB" id="A0A2N0TTI6"/>
<evidence type="ECO:0000256" key="5">
    <source>
        <dbReference type="ARBA" id="ARBA00022475"/>
    </source>
</evidence>